<feature type="transmembrane region" description="Helical" evidence="7">
    <location>
        <begin position="193"/>
        <end position="214"/>
    </location>
</feature>
<sequence>MKSASCSSTDDAELIDPEETTPLVSKEVQIRPRERSPILESLLAVFGISSLADHFGHKLLIMLIASQHLMKGFALSFMSPCILYLYRSYQVRGPQMQIFAGVAQLPWAMKPVIGLISDALPIRGLHKAPYILFASFFGIFATASVGAAPKSHMTIGRLVGCLFLIQMQFSTCDLLTEAKYAEQMQSRPEHGPALMTFVWFGLQVGGLAATVFIGPTLQRFGPKVPYLIALLPLSFIVVPVARNYLEEVPKTSAQVALARRRLFEQKEACFLCLLMFLGTITLTCLGIFFESAAVNAVASLMAALVMLGAFSVLLKPIIAKVNAFFLVQTSLGFSIAGASFYFYTDTPEQYPEGPHFSQEFFTSVLGTAGSIFSLIGICTYQRFASNWTYRGLLLISNIMLSLLSVTDIILFTRLNVHFGIPDHLFVLGASVLTSAIAQWMWMPGVVILSQLCPKGMEATMYALLAGCHNLGTTVASNCGAWVLELLGCQPTGALQESKQFDRLWVGSALSIILPTITVALLPWLIPDARQTDKLLEDGDRDATAGSLWKRWMEAS</sequence>
<feature type="transmembrane region" description="Helical" evidence="7">
    <location>
        <begin position="460"/>
        <end position="483"/>
    </location>
</feature>
<keyword evidence="5 7" id="KW-1133">Transmembrane helix</keyword>
<dbReference type="InterPro" id="IPR039309">
    <property type="entry name" value="BT1"/>
</dbReference>
<dbReference type="AlphaFoldDB" id="A0A7S4Q5S0"/>
<evidence type="ECO:0000256" key="1">
    <source>
        <dbReference type="ARBA" id="ARBA00004141"/>
    </source>
</evidence>
<reference evidence="8" key="1">
    <citation type="submission" date="2021-01" db="EMBL/GenBank/DDBJ databases">
        <authorList>
            <person name="Corre E."/>
            <person name="Pelletier E."/>
            <person name="Niang G."/>
            <person name="Scheremetjew M."/>
            <person name="Finn R."/>
            <person name="Kale V."/>
            <person name="Holt S."/>
            <person name="Cochrane G."/>
            <person name="Meng A."/>
            <person name="Brown T."/>
            <person name="Cohen L."/>
        </authorList>
    </citation>
    <scope>NUCLEOTIDE SEQUENCE</scope>
    <source>
        <strain evidence="8">CCMP3105</strain>
    </source>
</reference>
<feature type="transmembrane region" description="Helical" evidence="7">
    <location>
        <begin position="68"/>
        <end position="86"/>
    </location>
</feature>
<evidence type="ECO:0000256" key="5">
    <source>
        <dbReference type="ARBA" id="ARBA00022989"/>
    </source>
</evidence>
<comment type="subcellular location">
    <subcellularLocation>
        <location evidence="1">Membrane</location>
        <topology evidence="1">Multi-pass membrane protein</topology>
    </subcellularLocation>
</comment>
<feature type="transmembrane region" description="Helical" evidence="7">
    <location>
        <begin position="321"/>
        <end position="343"/>
    </location>
</feature>
<evidence type="ECO:0008006" key="9">
    <source>
        <dbReference type="Google" id="ProtNLM"/>
    </source>
</evidence>
<feature type="transmembrane region" description="Helical" evidence="7">
    <location>
        <begin position="98"/>
        <end position="116"/>
    </location>
</feature>
<dbReference type="GO" id="GO:0016020">
    <property type="term" value="C:membrane"/>
    <property type="evidence" value="ECO:0007669"/>
    <property type="project" value="UniProtKB-SubCell"/>
</dbReference>
<feature type="transmembrane region" description="Helical" evidence="7">
    <location>
        <begin position="503"/>
        <end position="525"/>
    </location>
</feature>
<evidence type="ECO:0000256" key="3">
    <source>
        <dbReference type="ARBA" id="ARBA00022448"/>
    </source>
</evidence>
<gene>
    <name evidence="8" type="ORF">AMON00008_LOCUS12939</name>
</gene>
<feature type="transmembrane region" description="Helical" evidence="7">
    <location>
        <begin position="363"/>
        <end position="380"/>
    </location>
</feature>
<dbReference type="PANTHER" id="PTHR31585:SF51">
    <property type="entry name" value="TRANSPORTER, PUTATIVE-RELATED"/>
    <property type="match status" value="1"/>
</dbReference>
<feature type="transmembrane region" description="Helical" evidence="7">
    <location>
        <begin position="226"/>
        <end position="245"/>
    </location>
</feature>
<keyword evidence="6 7" id="KW-0472">Membrane</keyword>
<evidence type="ECO:0000256" key="2">
    <source>
        <dbReference type="ARBA" id="ARBA00007015"/>
    </source>
</evidence>
<dbReference type="EMBL" id="HBNR01019514">
    <property type="protein sequence ID" value="CAE4573320.1"/>
    <property type="molecule type" value="Transcribed_RNA"/>
</dbReference>
<feature type="transmembrane region" description="Helical" evidence="7">
    <location>
        <begin position="424"/>
        <end position="448"/>
    </location>
</feature>
<feature type="transmembrane region" description="Helical" evidence="7">
    <location>
        <begin position="128"/>
        <end position="148"/>
    </location>
</feature>
<accession>A0A7S4Q5S0</accession>
<keyword evidence="3" id="KW-0813">Transport</keyword>
<evidence type="ECO:0000313" key="8">
    <source>
        <dbReference type="EMBL" id="CAE4573320.1"/>
    </source>
</evidence>
<dbReference type="SUPFAM" id="SSF103473">
    <property type="entry name" value="MFS general substrate transporter"/>
    <property type="match status" value="2"/>
</dbReference>
<organism evidence="8">
    <name type="scientific">Alexandrium monilatum</name>
    <dbReference type="NCBI Taxonomy" id="311494"/>
    <lineage>
        <taxon>Eukaryota</taxon>
        <taxon>Sar</taxon>
        <taxon>Alveolata</taxon>
        <taxon>Dinophyceae</taxon>
        <taxon>Gonyaulacales</taxon>
        <taxon>Pyrocystaceae</taxon>
        <taxon>Alexandrium</taxon>
    </lineage>
</organism>
<protein>
    <recommendedName>
        <fullName evidence="9">Major facilitator superfamily (MFS) profile domain-containing protein</fullName>
    </recommendedName>
</protein>
<feature type="transmembrane region" description="Helical" evidence="7">
    <location>
        <begin position="268"/>
        <end position="289"/>
    </location>
</feature>
<evidence type="ECO:0000256" key="7">
    <source>
        <dbReference type="SAM" id="Phobius"/>
    </source>
</evidence>
<evidence type="ECO:0000256" key="6">
    <source>
        <dbReference type="ARBA" id="ARBA00023136"/>
    </source>
</evidence>
<dbReference type="PANTHER" id="PTHR31585">
    <property type="entry name" value="FOLATE-BIOPTERIN TRANSPORTER 1, CHLOROPLASTIC"/>
    <property type="match status" value="1"/>
</dbReference>
<name>A0A7S4Q5S0_9DINO</name>
<evidence type="ECO:0000256" key="4">
    <source>
        <dbReference type="ARBA" id="ARBA00022692"/>
    </source>
</evidence>
<keyword evidence="4 7" id="KW-0812">Transmembrane</keyword>
<comment type="similarity">
    <text evidence="2">Belongs to the major facilitator superfamily. Folate-biopterin transporter (TC 2.A.71) family.</text>
</comment>
<dbReference type="InterPro" id="IPR036259">
    <property type="entry name" value="MFS_trans_sf"/>
</dbReference>
<feature type="transmembrane region" description="Helical" evidence="7">
    <location>
        <begin position="295"/>
        <end position="314"/>
    </location>
</feature>
<feature type="transmembrane region" description="Helical" evidence="7">
    <location>
        <begin position="392"/>
        <end position="412"/>
    </location>
</feature>
<dbReference type="Pfam" id="PF03092">
    <property type="entry name" value="BT1"/>
    <property type="match status" value="1"/>
</dbReference>
<proteinExistence type="inferred from homology"/>